<dbReference type="SUPFAM" id="SSF57625">
    <property type="entry name" value="Invertebrate chitin-binding proteins"/>
    <property type="match status" value="1"/>
</dbReference>
<dbReference type="PROSITE" id="PS00137">
    <property type="entry name" value="SUBTILASE_HIS"/>
    <property type="match status" value="1"/>
</dbReference>
<dbReference type="InterPro" id="IPR002557">
    <property type="entry name" value="Chitin-bd_dom"/>
</dbReference>
<dbReference type="SUPFAM" id="SSF52743">
    <property type="entry name" value="Subtilisin-like"/>
    <property type="match status" value="1"/>
</dbReference>
<dbReference type="Gene3D" id="3.40.50.200">
    <property type="entry name" value="Peptidase S8/S53 domain"/>
    <property type="match status" value="1"/>
</dbReference>
<dbReference type="InterPro" id="IPR050131">
    <property type="entry name" value="Peptidase_S8_subtilisin-like"/>
</dbReference>
<dbReference type="EMBL" id="LNIX01000019">
    <property type="protein sequence ID" value="OXA44350.1"/>
    <property type="molecule type" value="Genomic_DNA"/>
</dbReference>
<dbReference type="InterPro" id="IPR036852">
    <property type="entry name" value="Peptidase_S8/S53_dom_sf"/>
</dbReference>
<evidence type="ECO:0000256" key="3">
    <source>
        <dbReference type="ARBA" id="ARBA00022801"/>
    </source>
</evidence>
<feature type="active site" description="Charge relay system" evidence="5">
    <location>
        <position position="392"/>
    </location>
</feature>
<feature type="chain" id="PRO_5012420603" evidence="6">
    <location>
        <begin position="21"/>
        <end position="520"/>
    </location>
</feature>
<reference evidence="8 9" key="1">
    <citation type="submission" date="2015-12" db="EMBL/GenBank/DDBJ databases">
        <title>The genome of Folsomia candida.</title>
        <authorList>
            <person name="Faddeeva A."/>
            <person name="Derks M.F."/>
            <person name="Anvar Y."/>
            <person name="Smit S."/>
            <person name="Van Straalen N."/>
            <person name="Roelofs D."/>
        </authorList>
    </citation>
    <scope>NUCLEOTIDE SEQUENCE [LARGE SCALE GENOMIC DNA]</scope>
    <source>
        <strain evidence="8 9">VU population</strain>
        <tissue evidence="8">Whole body</tissue>
    </source>
</reference>
<proteinExistence type="inferred from homology"/>
<evidence type="ECO:0000259" key="7">
    <source>
        <dbReference type="PROSITE" id="PS50940"/>
    </source>
</evidence>
<accession>A0A226DGS3</accession>
<protein>
    <submittedName>
        <fullName evidence="8">Bacillopeptidase F</fullName>
    </submittedName>
</protein>
<evidence type="ECO:0000313" key="9">
    <source>
        <dbReference type="Proteomes" id="UP000198287"/>
    </source>
</evidence>
<dbReference type="PANTHER" id="PTHR43806">
    <property type="entry name" value="PEPTIDASE S8"/>
    <property type="match status" value="1"/>
</dbReference>
<dbReference type="AlphaFoldDB" id="A0A226DGS3"/>
<feature type="active site" description="Charge relay system" evidence="5">
    <location>
        <position position="186"/>
    </location>
</feature>
<dbReference type="GO" id="GO:0006508">
    <property type="term" value="P:proteolysis"/>
    <property type="evidence" value="ECO:0007669"/>
    <property type="project" value="UniProtKB-KW"/>
</dbReference>
<dbReference type="InterPro" id="IPR036508">
    <property type="entry name" value="Chitin-bd_dom_sf"/>
</dbReference>
<dbReference type="InterPro" id="IPR015500">
    <property type="entry name" value="Peptidase_S8_subtilisin-rel"/>
</dbReference>
<evidence type="ECO:0000256" key="6">
    <source>
        <dbReference type="SAM" id="SignalP"/>
    </source>
</evidence>
<sequence length="520" mass="56187">MRLLTILAVAIIALEDEGWASTTFKIESRLLSRRSGGKANIFISFYNGTNYILEHVGKSRFGTRSEKQNAVRSRLIAHAEQSQVKVRDYLHHRSRTQGTEFQSLWITNQVYIKDATFADITALVDLPEVKSVTEEKIIQLDNSVGVLAKPTPGDEWNLQKIQAPEGISLWKASSPAVAVPLVGIIDSGCRQTHEALRDNWVGGETGWFDPYDNTQLPVDTDGHGTHVTGTICGKGGIGVYPDARWMACRGCKGGDCGAAQLLQCAQYMTCPRRPDGSCGTAPKIVSNSWGDRVDQNDPWFDGAIATWHSVGIIPVFAIGNSGSACGSVRSPGDRNGVIGVGSTTEIDALSTFSSVGPTVDGRIKPEISAPGSNILSAYYESDTDYFTDSGTSMACPHVSGLIAMLVAVKPTLTYDEAMRYLKDGADRNLVSSGGSCNNIPDTDFPNYQFGSGRVNALKSLRLLLNDNPFRCTVVGTFANADCRKYYRCVQIGGNLYTYVMTCPSGSYFNTGSKKCVLGAC</sequence>
<keyword evidence="6" id="KW-0732">Signal</keyword>
<dbReference type="Gene3D" id="2.170.140.10">
    <property type="entry name" value="Chitin binding domain"/>
    <property type="match status" value="1"/>
</dbReference>
<evidence type="ECO:0000256" key="4">
    <source>
        <dbReference type="ARBA" id="ARBA00022825"/>
    </source>
</evidence>
<evidence type="ECO:0000256" key="2">
    <source>
        <dbReference type="ARBA" id="ARBA00022670"/>
    </source>
</evidence>
<keyword evidence="2 5" id="KW-0645">Protease</keyword>
<dbReference type="PROSITE" id="PS51892">
    <property type="entry name" value="SUBTILASE"/>
    <property type="match status" value="1"/>
</dbReference>
<keyword evidence="4 5" id="KW-0720">Serine protease</keyword>
<dbReference type="GO" id="GO:0004252">
    <property type="term" value="F:serine-type endopeptidase activity"/>
    <property type="evidence" value="ECO:0007669"/>
    <property type="project" value="UniProtKB-UniRule"/>
</dbReference>
<name>A0A226DGS3_FOLCA</name>
<dbReference type="GO" id="GO:0008061">
    <property type="term" value="F:chitin binding"/>
    <property type="evidence" value="ECO:0007669"/>
    <property type="project" value="InterPro"/>
</dbReference>
<feature type="active site" description="Charge relay system" evidence="5">
    <location>
        <position position="223"/>
    </location>
</feature>
<evidence type="ECO:0000256" key="1">
    <source>
        <dbReference type="ARBA" id="ARBA00011073"/>
    </source>
</evidence>
<dbReference type="PANTHER" id="PTHR43806:SF67">
    <property type="entry name" value="EGF-LIKE DOMAIN-CONTAINING PROTEIN"/>
    <property type="match status" value="1"/>
</dbReference>
<dbReference type="InterPro" id="IPR022398">
    <property type="entry name" value="Peptidase_S8_His-AS"/>
</dbReference>
<evidence type="ECO:0000256" key="5">
    <source>
        <dbReference type="PROSITE-ProRule" id="PRU01240"/>
    </source>
</evidence>
<keyword evidence="9" id="KW-1185">Reference proteome</keyword>
<dbReference type="OrthoDB" id="7775224at2759"/>
<keyword evidence="3 5" id="KW-0378">Hydrolase</keyword>
<dbReference type="PROSITE" id="PS00138">
    <property type="entry name" value="SUBTILASE_SER"/>
    <property type="match status" value="1"/>
</dbReference>
<dbReference type="Pfam" id="PF01607">
    <property type="entry name" value="CBM_14"/>
    <property type="match status" value="1"/>
</dbReference>
<evidence type="ECO:0000313" key="8">
    <source>
        <dbReference type="EMBL" id="OXA44350.1"/>
    </source>
</evidence>
<comment type="caution">
    <text evidence="8">The sequence shown here is derived from an EMBL/GenBank/DDBJ whole genome shotgun (WGS) entry which is preliminary data.</text>
</comment>
<dbReference type="InterPro" id="IPR023828">
    <property type="entry name" value="Peptidase_S8_Ser-AS"/>
</dbReference>
<gene>
    <name evidence="8" type="ORF">Fcan01_20967</name>
</gene>
<feature type="signal peptide" evidence="6">
    <location>
        <begin position="1"/>
        <end position="20"/>
    </location>
</feature>
<dbReference type="PROSITE" id="PS50940">
    <property type="entry name" value="CHIT_BIND_II"/>
    <property type="match status" value="1"/>
</dbReference>
<dbReference type="PRINTS" id="PR00723">
    <property type="entry name" value="SUBTILISIN"/>
</dbReference>
<dbReference type="Pfam" id="PF00082">
    <property type="entry name" value="Peptidase_S8"/>
    <property type="match status" value="1"/>
</dbReference>
<comment type="similarity">
    <text evidence="1 5">Belongs to the peptidase S8 family.</text>
</comment>
<organism evidence="8 9">
    <name type="scientific">Folsomia candida</name>
    <name type="common">Springtail</name>
    <dbReference type="NCBI Taxonomy" id="158441"/>
    <lineage>
        <taxon>Eukaryota</taxon>
        <taxon>Metazoa</taxon>
        <taxon>Ecdysozoa</taxon>
        <taxon>Arthropoda</taxon>
        <taxon>Hexapoda</taxon>
        <taxon>Collembola</taxon>
        <taxon>Entomobryomorpha</taxon>
        <taxon>Isotomoidea</taxon>
        <taxon>Isotomidae</taxon>
        <taxon>Proisotominae</taxon>
        <taxon>Folsomia</taxon>
    </lineage>
</organism>
<dbReference type="GO" id="GO:0005576">
    <property type="term" value="C:extracellular region"/>
    <property type="evidence" value="ECO:0007669"/>
    <property type="project" value="InterPro"/>
</dbReference>
<dbReference type="Proteomes" id="UP000198287">
    <property type="component" value="Unassembled WGS sequence"/>
</dbReference>
<feature type="domain" description="Chitin-binding type-2" evidence="7">
    <location>
        <begin position="468"/>
        <end position="515"/>
    </location>
</feature>
<dbReference type="InterPro" id="IPR000209">
    <property type="entry name" value="Peptidase_S8/S53_dom"/>
</dbReference>